<feature type="compositionally biased region" description="Basic and acidic residues" evidence="10">
    <location>
        <begin position="524"/>
        <end position="568"/>
    </location>
</feature>
<evidence type="ECO:0000256" key="5">
    <source>
        <dbReference type="ARBA" id="ARBA00023054"/>
    </source>
</evidence>
<feature type="domain" description="DUF1899" evidence="11">
    <location>
        <begin position="1"/>
        <end position="66"/>
    </location>
</feature>
<sequence length="638" mass="70890">MSMVRASKYRHVYGQPVKKDQCFDNIRLTKNAFDSNLAKSNGKYISLCWNASGGGAFAVLPVTKPGKLPDRFPLFSGHKGAVLDTEWNPFDDDMVVSASDDGSIGVWKVPAGFDPMTPAEDLDSVSDVEAVKFLTGHSKKVGHVLFNPVAKDILASSSLDHTIKIWSVESGDVLFTLEHPDVITSFAWNYDGTQIVSTCRDKKIRVWDVRKEKVLSEGQGHPGSKASRVVWLGDRNRVATTGFSRLSDRQLAIWDTENLDKGPIGDFKNLDQSSGIIMPFFDAGTSMLYLGGRGDGTIVYYEFVDDKLYDLFSYQSIAPQRGLAFVPDRALDIHDHEVARVYKVWETQIEPVPFRVPRKIEGFLSDIYKTCHSAVAALDADAWASGKTSRPLVSEWKDIYDGKKVDPKASAKEPAKEPAKETKAKETKAEPKETKAEESKVEDTKAKEPKETKETKTKESEETKELEATEVSALDKASKQDAYEVFQSKEVKTFLDKAGEEDLERPTVASREESVWDDEEESKPEEPKADTKEVKEPKDTEEAKAKPESEEPKDTEEPKDKSESEPKSSENGTAKALADLDAEANDVLDKASKAKAKLEEIKARNKKQAESTDIHAVVEKLSAVVDDLVARIERLESK</sequence>
<evidence type="ECO:0000313" key="12">
    <source>
        <dbReference type="EMBL" id="PRT54290.1"/>
    </source>
</evidence>
<feature type="repeat" description="WD" evidence="8">
    <location>
        <begin position="176"/>
        <end position="217"/>
    </location>
</feature>
<dbReference type="Pfam" id="PF08953">
    <property type="entry name" value="DUF1899"/>
    <property type="match status" value="1"/>
</dbReference>
<dbReference type="RefSeq" id="XP_024664235.1">
    <property type="nucleotide sequence ID" value="XM_024808467.1"/>
</dbReference>
<comment type="subunit">
    <text evidence="7">Binds to F-actin.</text>
</comment>
<dbReference type="Gene3D" id="2.130.10.10">
    <property type="entry name" value="YVTN repeat-like/Quinoprotein amine dehydrogenase"/>
    <property type="match status" value="1"/>
</dbReference>
<dbReference type="PROSITE" id="PS00678">
    <property type="entry name" value="WD_REPEATS_1"/>
    <property type="match status" value="1"/>
</dbReference>
<evidence type="ECO:0000256" key="7">
    <source>
        <dbReference type="ARBA" id="ARBA00062568"/>
    </source>
</evidence>
<feature type="repeat" description="WD" evidence="8">
    <location>
        <begin position="75"/>
        <end position="109"/>
    </location>
</feature>
<dbReference type="InterPro" id="IPR020472">
    <property type="entry name" value="WD40_PAC1"/>
</dbReference>
<dbReference type="GO" id="GO:0030479">
    <property type="term" value="C:actin cortical patch"/>
    <property type="evidence" value="ECO:0007669"/>
    <property type="project" value="UniProtKB-ARBA"/>
</dbReference>
<dbReference type="PANTHER" id="PTHR10856">
    <property type="entry name" value="CORONIN"/>
    <property type="match status" value="1"/>
</dbReference>
<comment type="caution">
    <text evidence="12">The sequence shown here is derived from an EMBL/GenBank/DDBJ whole genome shotgun (WGS) entry which is preliminary data.</text>
</comment>
<evidence type="ECO:0000256" key="3">
    <source>
        <dbReference type="ARBA" id="ARBA00022574"/>
    </source>
</evidence>
<dbReference type="Pfam" id="PF00400">
    <property type="entry name" value="WD40"/>
    <property type="match status" value="3"/>
</dbReference>
<dbReference type="SMART" id="SM00320">
    <property type="entry name" value="WD40"/>
    <property type="match status" value="4"/>
</dbReference>
<dbReference type="SMART" id="SM01166">
    <property type="entry name" value="DUF1899"/>
    <property type="match status" value="1"/>
</dbReference>
<dbReference type="InterPro" id="IPR036322">
    <property type="entry name" value="WD40_repeat_dom_sf"/>
</dbReference>
<comment type="similarity">
    <text evidence="1 9">Belongs to the WD repeat coronin family.</text>
</comment>
<reference evidence="12 13" key="1">
    <citation type="submission" date="2017-04" db="EMBL/GenBank/DDBJ databases">
        <title>Genome sequencing of [Candida] sorbophila.</title>
        <authorList>
            <person name="Ahn J.O."/>
        </authorList>
    </citation>
    <scope>NUCLEOTIDE SEQUENCE [LARGE SCALE GENOMIC DNA]</scope>
    <source>
        <strain evidence="12 13">DS02</strain>
    </source>
</reference>
<evidence type="ECO:0000256" key="2">
    <source>
        <dbReference type="ARBA" id="ARBA00022553"/>
    </source>
</evidence>
<dbReference type="PROSITE" id="PS50294">
    <property type="entry name" value="WD_REPEATS_REGION"/>
    <property type="match status" value="3"/>
</dbReference>
<dbReference type="InterPro" id="IPR001680">
    <property type="entry name" value="WD40_rpt"/>
</dbReference>
<evidence type="ECO:0000256" key="4">
    <source>
        <dbReference type="ARBA" id="ARBA00022737"/>
    </source>
</evidence>
<keyword evidence="2" id="KW-0597">Phosphoprotein</keyword>
<feature type="region of interest" description="Disordered" evidence="10">
    <location>
        <begin position="406"/>
        <end position="479"/>
    </location>
</feature>
<evidence type="ECO:0000259" key="11">
    <source>
        <dbReference type="SMART" id="SM01166"/>
    </source>
</evidence>
<keyword evidence="6" id="KW-0009">Actin-binding</keyword>
<keyword evidence="3 8" id="KW-0853">WD repeat</keyword>
<dbReference type="PRINTS" id="PR00320">
    <property type="entry name" value="GPROTEINBRPT"/>
</dbReference>
<dbReference type="InterPro" id="IPR015048">
    <property type="entry name" value="DUF1899"/>
</dbReference>
<keyword evidence="4 9" id="KW-0677">Repeat</keyword>
<dbReference type="PROSITE" id="PS50082">
    <property type="entry name" value="WD_REPEATS_2"/>
    <property type="match status" value="3"/>
</dbReference>
<dbReference type="GO" id="GO:0051015">
    <property type="term" value="F:actin filament binding"/>
    <property type="evidence" value="ECO:0007669"/>
    <property type="project" value="TreeGrafter"/>
</dbReference>
<dbReference type="PANTHER" id="PTHR10856:SF0">
    <property type="entry name" value="CORONIN"/>
    <property type="match status" value="1"/>
</dbReference>
<accession>A0A2T0FH37</accession>
<dbReference type="Pfam" id="PF16300">
    <property type="entry name" value="WD40_4"/>
    <property type="match status" value="1"/>
</dbReference>
<dbReference type="InterPro" id="IPR015505">
    <property type="entry name" value="Coronin"/>
</dbReference>
<dbReference type="GO" id="GO:0007015">
    <property type="term" value="P:actin filament organization"/>
    <property type="evidence" value="ECO:0007669"/>
    <property type="project" value="TreeGrafter"/>
</dbReference>
<dbReference type="Proteomes" id="UP000238350">
    <property type="component" value="Unassembled WGS sequence"/>
</dbReference>
<feature type="compositionally biased region" description="Basic and acidic residues" evidence="10">
    <location>
        <begin position="406"/>
        <end position="467"/>
    </location>
</feature>
<dbReference type="InterPro" id="IPR015943">
    <property type="entry name" value="WD40/YVTN_repeat-like_dom_sf"/>
</dbReference>
<keyword evidence="13" id="KW-1185">Reference proteome</keyword>
<evidence type="ECO:0000256" key="6">
    <source>
        <dbReference type="ARBA" id="ARBA00023203"/>
    </source>
</evidence>
<feature type="repeat" description="WD" evidence="8">
    <location>
        <begin position="134"/>
        <end position="176"/>
    </location>
</feature>
<gene>
    <name evidence="12" type="ORF">B9G98_01910</name>
</gene>
<dbReference type="OrthoDB" id="1850764at2759"/>
<dbReference type="InterPro" id="IPR019775">
    <property type="entry name" value="WD40_repeat_CS"/>
</dbReference>
<name>A0A2T0FH37_9ASCO</name>
<protein>
    <recommendedName>
        <fullName evidence="9">Coronin</fullName>
    </recommendedName>
</protein>
<dbReference type="STRING" id="45607.A0A2T0FH37"/>
<feature type="region of interest" description="Disordered" evidence="10">
    <location>
        <begin position="494"/>
        <end position="581"/>
    </location>
</feature>
<keyword evidence="5" id="KW-0175">Coiled coil</keyword>
<organism evidence="12 13">
    <name type="scientific">Wickerhamiella sorbophila</name>
    <dbReference type="NCBI Taxonomy" id="45607"/>
    <lineage>
        <taxon>Eukaryota</taxon>
        <taxon>Fungi</taxon>
        <taxon>Dikarya</taxon>
        <taxon>Ascomycota</taxon>
        <taxon>Saccharomycotina</taxon>
        <taxon>Dipodascomycetes</taxon>
        <taxon>Dipodascales</taxon>
        <taxon>Trichomonascaceae</taxon>
        <taxon>Wickerhamiella</taxon>
    </lineage>
</organism>
<evidence type="ECO:0000256" key="1">
    <source>
        <dbReference type="ARBA" id="ARBA00009482"/>
    </source>
</evidence>
<dbReference type="FunFam" id="2.130.10.10:FF:000197">
    <property type="entry name" value="Coronin"/>
    <property type="match status" value="1"/>
</dbReference>
<dbReference type="EMBL" id="NDIQ01000021">
    <property type="protein sequence ID" value="PRT54290.1"/>
    <property type="molecule type" value="Genomic_DNA"/>
</dbReference>
<evidence type="ECO:0000256" key="9">
    <source>
        <dbReference type="RuleBase" id="RU280818"/>
    </source>
</evidence>
<proteinExistence type="inferred from homology"/>
<dbReference type="GeneID" id="36515658"/>
<evidence type="ECO:0000256" key="10">
    <source>
        <dbReference type="SAM" id="MobiDB-lite"/>
    </source>
</evidence>
<dbReference type="SMART" id="SM01167">
    <property type="entry name" value="DUF1900"/>
    <property type="match status" value="1"/>
</dbReference>
<dbReference type="SUPFAM" id="SSF50978">
    <property type="entry name" value="WD40 repeat-like"/>
    <property type="match status" value="1"/>
</dbReference>
<evidence type="ECO:0000313" key="13">
    <source>
        <dbReference type="Proteomes" id="UP000238350"/>
    </source>
</evidence>
<evidence type="ECO:0000256" key="8">
    <source>
        <dbReference type="PROSITE-ProRule" id="PRU00221"/>
    </source>
</evidence>
<dbReference type="AlphaFoldDB" id="A0A2T0FH37"/>